<feature type="transmembrane region" description="Helical" evidence="1">
    <location>
        <begin position="12"/>
        <end position="29"/>
    </location>
</feature>
<reference evidence="2 3" key="1">
    <citation type="journal article" date="2023" name="Microorganisms">
        <title>Thiorhodovibrio frisius and Trv. litoralis spp. nov., Two Novel Members from a Clade of Fastidious Purple Sulfur Bacteria That Exhibit Unique Red-Shifted Light-Harvesting Capabilities.</title>
        <authorList>
            <person name="Methner A."/>
            <person name="Kuzyk S.B."/>
            <person name="Petersen J."/>
            <person name="Bauer S."/>
            <person name="Brinkmann H."/>
            <person name="Sichau K."/>
            <person name="Wanner G."/>
            <person name="Wolf J."/>
            <person name="Neumann-Schaal M."/>
            <person name="Henke P."/>
            <person name="Tank M."/>
            <person name="Sproer C."/>
            <person name="Bunk B."/>
            <person name="Overmann J."/>
        </authorList>
    </citation>
    <scope>NUCLEOTIDE SEQUENCE [LARGE SCALE GENOMIC DNA]</scope>
    <source>
        <strain evidence="2 3">DSM 6702</strain>
    </source>
</reference>
<proteinExistence type="predicted"/>
<sequence>MPLTSTSWRASLLLTMGLLMAATLALGIMRERANRLEGEVCIQSATELDNRQPGILARGTRISLRFRARARALAPARPAQG</sequence>
<evidence type="ECO:0000313" key="3">
    <source>
        <dbReference type="Proteomes" id="UP001432180"/>
    </source>
</evidence>
<keyword evidence="3" id="KW-1185">Reference proteome</keyword>
<evidence type="ECO:0000256" key="1">
    <source>
        <dbReference type="SAM" id="Phobius"/>
    </source>
</evidence>
<keyword evidence="1" id="KW-1133">Transmembrane helix</keyword>
<keyword evidence="1" id="KW-0812">Transmembrane</keyword>
<accession>A0ABZ0SFV2</accession>
<organism evidence="2 3">
    <name type="scientific">Thiorhodovibrio winogradskyi</name>
    <dbReference type="NCBI Taxonomy" id="77007"/>
    <lineage>
        <taxon>Bacteria</taxon>
        <taxon>Pseudomonadati</taxon>
        <taxon>Pseudomonadota</taxon>
        <taxon>Gammaproteobacteria</taxon>
        <taxon>Chromatiales</taxon>
        <taxon>Chromatiaceae</taxon>
        <taxon>Thiorhodovibrio</taxon>
    </lineage>
</organism>
<gene>
    <name evidence="2" type="ORF">Thiowin_04309</name>
</gene>
<dbReference type="EMBL" id="CP121472">
    <property type="protein sequence ID" value="WPL19199.1"/>
    <property type="molecule type" value="Genomic_DNA"/>
</dbReference>
<dbReference type="Proteomes" id="UP001432180">
    <property type="component" value="Chromosome"/>
</dbReference>
<keyword evidence="1" id="KW-0472">Membrane</keyword>
<evidence type="ECO:0000313" key="2">
    <source>
        <dbReference type="EMBL" id="WPL19199.1"/>
    </source>
</evidence>
<name>A0ABZ0SFV2_9GAMM</name>
<protein>
    <submittedName>
        <fullName evidence="2">Uncharacterized protein</fullName>
    </submittedName>
</protein>